<feature type="transmembrane region" description="Helical" evidence="1">
    <location>
        <begin position="45"/>
        <end position="66"/>
    </location>
</feature>
<evidence type="ECO:0000313" key="2">
    <source>
        <dbReference type="EMBL" id="MCV2886095.1"/>
    </source>
</evidence>
<dbReference type="Proteomes" id="UP001652504">
    <property type="component" value="Unassembled WGS sequence"/>
</dbReference>
<evidence type="ECO:0000313" key="3">
    <source>
        <dbReference type="Proteomes" id="UP001652504"/>
    </source>
</evidence>
<feature type="transmembrane region" description="Helical" evidence="1">
    <location>
        <begin position="20"/>
        <end position="39"/>
    </location>
</feature>
<proteinExistence type="predicted"/>
<organism evidence="2 3">
    <name type="scientific">Fluctibacter corallii</name>
    <dbReference type="NCBI Taxonomy" id="2984329"/>
    <lineage>
        <taxon>Bacteria</taxon>
        <taxon>Pseudomonadati</taxon>
        <taxon>Pseudomonadota</taxon>
        <taxon>Gammaproteobacteria</taxon>
        <taxon>Alteromonadales</taxon>
        <taxon>Alteromonadaceae</taxon>
        <taxon>Fluctibacter</taxon>
    </lineage>
</organism>
<comment type="caution">
    <text evidence="2">The sequence shown here is derived from an EMBL/GenBank/DDBJ whole genome shotgun (WGS) entry which is preliminary data.</text>
</comment>
<accession>A0ABT3ABN7</accession>
<keyword evidence="1" id="KW-1133">Transmembrane helix</keyword>
<sequence length="265" mass="29509">MSQPEIKAEKINSPIQLMAAWFVMLILLSGVLLTAASQIQKPDWASGYLIIFTSILIIGVVLYMLLMLTKFRPNLQDGKEYAQWLKDQNRYSESVLLKSEGPSIESSLKAKLERIKAQSNEPERNQIIDEIENSVLYEADIANLPDSNKVVSAMEALGLSASIYDEELTNDYEVSAAIWLGANIPPSIAVPAIKKAASIWPQLKYIHLSSDGFGPEETHWSIFLGGSTATAVNDDKLKPWTVEEINNLEVTSVVDFHNKIRAKYP</sequence>
<protein>
    <submittedName>
        <fullName evidence="2">Uncharacterized protein</fullName>
    </submittedName>
</protein>
<dbReference type="EMBL" id="JAOWKX010000008">
    <property type="protein sequence ID" value="MCV2886095.1"/>
    <property type="molecule type" value="Genomic_DNA"/>
</dbReference>
<reference evidence="2 3" key="1">
    <citation type="submission" date="2022-10" db="EMBL/GenBank/DDBJ databases">
        <title>Aestuariibacter sp. AA17 isolated from Montipora capitata coral fragment.</title>
        <authorList>
            <person name="Emsley S.A."/>
            <person name="Pfannmuller K.M."/>
            <person name="Loughran R.M."/>
            <person name="Shlafstein M."/>
            <person name="Papke E."/>
            <person name="Saw J.H."/>
            <person name="Ushijima B."/>
            <person name="Videau P."/>
        </authorList>
    </citation>
    <scope>NUCLEOTIDE SEQUENCE [LARGE SCALE GENOMIC DNA]</scope>
    <source>
        <strain evidence="2 3">AA17</strain>
    </source>
</reference>
<evidence type="ECO:0000256" key="1">
    <source>
        <dbReference type="SAM" id="Phobius"/>
    </source>
</evidence>
<keyword evidence="1" id="KW-0812">Transmembrane</keyword>
<name>A0ABT3ABN7_9ALTE</name>
<dbReference type="RefSeq" id="WP_263713382.1">
    <property type="nucleotide sequence ID" value="NZ_JAOWKX010000008.1"/>
</dbReference>
<keyword evidence="1" id="KW-0472">Membrane</keyword>
<gene>
    <name evidence="2" type="ORF">OE749_15490</name>
</gene>
<keyword evidence="3" id="KW-1185">Reference proteome</keyword>